<protein>
    <submittedName>
        <fullName evidence="2">DUF3019 domain-containing protein</fullName>
    </submittedName>
</protein>
<dbReference type="Pfam" id="PF11456">
    <property type="entry name" value="DUF3019"/>
    <property type="match status" value="1"/>
</dbReference>
<proteinExistence type="predicted"/>
<dbReference type="Proteomes" id="UP001595477">
    <property type="component" value="Unassembled WGS sequence"/>
</dbReference>
<dbReference type="InterPro" id="IPR021559">
    <property type="entry name" value="DUF3019"/>
</dbReference>
<evidence type="ECO:0000256" key="1">
    <source>
        <dbReference type="SAM" id="SignalP"/>
    </source>
</evidence>
<keyword evidence="3" id="KW-1185">Reference proteome</keyword>
<keyword evidence="1" id="KW-0732">Signal</keyword>
<evidence type="ECO:0000313" key="3">
    <source>
        <dbReference type="Proteomes" id="UP001595477"/>
    </source>
</evidence>
<feature type="chain" id="PRO_5045926792" evidence="1">
    <location>
        <begin position="21"/>
        <end position="124"/>
    </location>
</feature>
<name>A0ABV7K110_9ALTE</name>
<reference evidence="3" key="1">
    <citation type="journal article" date="2019" name="Int. J. Syst. Evol. Microbiol.">
        <title>The Global Catalogue of Microorganisms (GCM) 10K type strain sequencing project: providing services to taxonomists for standard genome sequencing and annotation.</title>
        <authorList>
            <consortium name="The Broad Institute Genomics Platform"/>
            <consortium name="The Broad Institute Genome Sequencing Center for Infectious Disease"/>
            <person name="Wu L."/>
            <person name="Ma J."/>
        </authorList>
    </citation>
    <scope>NUCLEOTIDE SEQUENCE [LARGE SCALE GENOMIC DNA]</scope>
    <source>
        <strain evidence="3">KCTC 52449</strain>
    </source>
</reference>
<accession>A0ABV7K110</accession>
<gene>
    <name evidence="2" type="ORF">ACFOEW_19240</name>
</gene>
<dbReference type="RefSeq" id="WP_164464734.1">
    <property type="nucleotide sequence ID" value="NZ_JBHRSX010000099.1"/>
</dbReference>
<comment type="caution">
    <text evidence="2">The sequence shown here is derived from an EMBL/GenBank/DDBJ whole genome shotgun (WGS) entry which is preliminary data.</text>
</comment>
<organism evidence="2 3">
    <name type="scientific">Alteromonas oceani</name>
    <dbReference type="NCBI Taxonomy" id="2071609"/>
    <lineage>
        <taxon>Bacteria</taxon>
        <taxon>Pseudomonadati</taxon>
        <taxon>Pseudomonadota</taxon>
        <taxon>Gammaproteobacteria</taxon>
        <taxon>Alteromonadales</taxon>
        <taxon>Alteromonadaceae</taxon>
        <taxon>Alteromonas/Salinimonas group</taxon>
        <taxon>Alteromonas</taxon>
    </lineage>
</organism>
<sequence>MRLFCLLLLLSGALLMPAEAEDDAFSATPSECIAAEKGDECVMSVTLHYPPLPDDKYCLTLNREPLGCWPYSAMPGAVKVTLKEESELSLVRESNTYQASVILTLRYRSASMLRRRVKNPWSLF</sequence>
<evidence type="ECO:0000313" key="2">
    <source>
        <dbReference type="EMBL" id="MFC3203945.1"/>
    </source>
</evidence>
<feature type="signal peptide" evidence="1">
    <location>
        <begin position="1"/>
        <end position="20"/>
    </location>
</feature>
<dbReference type="EMBL" id="JBHRSX010000099">
    <property type="protein sequence ID" value="MFC3203945.1"/>
    <property type="molecule type" value="Genomic_DNA"/>
</dbReference>